<feature type="signal peptide" evidence="3">
    <location>
        <begin position="1"/>
        <end position="29"/>
    </location>
</feature>
<feature type="compositionally biased region" description="Polar residues" evidence="1">
    <location>
        <begin position="46"/>
        <end position="60"/>
    </location>
</feature>
<keyword evidence="2" id="KW-1133">Transmembrane helix</keyword>
<feature type="compositionally biased region" description="Low complexity" evidence="1">
    <location>
        <begin position="69"/>
        <end position="88"/>
    </location>
</feature>
<dbReference type="EMBL" id="BAAAPB010000005">
    <property type="protein sequence ID" value="GAA1972999.1"/>
    <property type="molecule type" value="Genomic_DNA"/>
</dbReference>
<feature type="chain" id="PRO_5045903344" description="Gram-positive cocci surface proteins LPxTG domain-containing protein" evidence="3">
    <location>
        <begin position="30"/>
        <end position="342"/>
    </location>
</feature>
<name>A0ABN2RQ66_9ACTN</name>
<keyword evidence="3" id="KW-0732">Signal</keyword>
<proteinExistence type="predicted"/>
<keyword evidence="2" id="KW-0472">Membrane</keyword>
<feature type="region of interest" description="Disordered" evidence="1">
    <location>
        <begin position="32"/>
        <end position="108"/>
    </location>
</feature>
<feature type="transmembrane region" description="Helical" evidence="2">
    <location>
        <begin position="318"/>
        <end position="338"/>
    </location>
</feature>
<evidence type="ECO:0000256" key="1">
    <source>
        <dbReference type="SAM" id="MobiDB-lite"/>
    </source>
</evidence>
<evidence type="ECO:0008006" key="6">
    <source>
        <dbReference type="Google" id="ProtNLM"/>
    </source>
</evidence>
<evidence type="ECO:0000313" key="4">
    <source>
        <dbReference type="EMBL" id="GAA1972999.1"/>
    </source>
</evidence>
<keyword evidence="2" id="KW-0812">Transmembrane</keyword>
<gene>
    <name evidence="4" type="ORF">GCM10009798_37760</name>
</gene>
<accession>A0ABN2RQ66</accession>
<evidence type="ECO:0000256" key="3">
    <source>
        <dbReference type="SAM" id="SignalP"/>
    </source>
</evidence>
<reference evidence="4 5" key="1">
    <citation type="journal article" date="2019" name="Int. J. Syst. Evol. Microbiol.">
        <title>The Global Catalogue of Microorganisms (GCM) 10K type strain sequencing project: providing services to taxonomists for standard genome sequencing and annotation.</title>
        <authorList>
            <consortium name="The Broad Institute Genomics Platform"/>
            <consortium name="The Broad Institute Genome Sequencing Center for Infectious Disease"/>
            <person name="Wu L."/>
            <person name="Ma J."/>
        </authorList>
    </citation>
    <scope>NUCLEOTIDE SEQUENCE [LARGE SCALE GENOMIC DNA]</scope>
    <source>
        <strain evidence="4 5">JCM 15309</strain>
    </source>
</reference>
<comment type="caution">
    <text evidence="4">The sequence shown here is derived from an EMBL/GenBank/DDBJ whole genome shotgun (WGS) entry which is preliminary data.</text>
</comment>
<organism evidence="4 5">
    <name type="scientific">Nocardioides panacihumi</name>
    <dbReference type="NCBI Taxonomy" id="400774"/>
    <lineage>
        <taxon>Bacteria</taxon>
        <taxon>Bacillati</taxon>
        <taxon>Actinomycetota</taxon>
        <taxon>Actinomycetes</taxon>
        <taxon>Propionibacteriales</taxon>
        <taxon>Nocardioidaceae</taxon>
        <taxon>Nocardioides</taxon>
    </lineage>
</organism>
<evidence type="ECO:0000313" key="5">
    <source>
        <dbReference type="Proteomes" id="UP001500571"/>
    </source>
</evidence>
<evidence type="ECO:0000256" key="2">
    <source>
        <dbReference type="SAM" id="Phobius"/>
    </source>
</evidence>
<dbReference type="RefSeq" id="WP_344047560.1">
    <property type="nucleotide sequence ID" value="NZ_BAAAPB010000005.1"/>
</dbReference>
<sequence length="342" mass="33941">MRNLVSRPALALGCAAALTTWSLGTPAFAGQGATSSNGDHGRHTGQVRNGATSPAPTQTGASGGKARPTHGQAAAQHHGTAKGTGTSKGTHDAAAPARSTDPSGNNGTIKIDRLGEMDRIPNNVPHPGCTFQVEWFGFDGGSDVLSTVSFTMQAPTRDVGLTVSGPSVVPVGGDAASGAGTATGPDAVQAYTLGFSGPAQAKQGYHVRLTVSTPRSRGNDTKTKVFWVAPCVATATPARGVAGTYAAAPTSGGHASSPAGATSTWLSAPSMAQAVTGPTTGVAAERGAVSADSAAAVPVVIDAGEQGSVLGRWSHSPLSLGLTLAGLLLAVASVALRLRRRA</sequence>
<keyword evidence="5" id="KW-1185">Reference proteome</keyword>
<dbReference type="Proteomes" id="UP001500571">
    <property type="component" value="Unassembled WGS sequence"/>
</dbReference>
<protein>
    <recommendedName>
        <fullName evidence="6">Gram-positive cocci surface proteins LPxTG domain-containing protein</fullName>
    </recommendedName>
</protein>